<evidence type="ECO:0000313" key="1">
    <source>
        <dbReference type="EMBL" id="RZT84669.1"/>
    </source>
</evidence>
<evidence type="ECO:0000313" key="2">
    <source>
        <dbReference type="Proteomes" id="UP000291591"/>
    </source>
</evidence>
<reference evidence="1 2" key="1">
    <citation type="submission" date="2019-02" db="EMBL/GenBank/DDBJ databases">
        <title>Sequencing the genomes of 1000 actinobacteria strains.</title>
        <authorList>
            <person name="Klenk H.-P."/>
        </authorList>
    </citation>
    <scope>NUCLEOTIDE SEQUENCE [LARGE SCALE GENOMIC DNA]</scope>
    <source>
        <strain evidence="1 2">DSM 45779</strain>
    </source>
</reference>
<protein>
    <recommendedName>
        <fullName evidence="3">Metal-binding protein</fullName>
    </recommendedName>
</protein>
<dbReference type="PANTHER" id="PTHR34374">
    <property type="entry name" value="LARGE RIBOSOMAL RNA SUBUNIT ACCUMULATION PROTEIN YCED HOMOLOG 1, CHLOROPLASTIC"/>
    <property type="match status" value="1"/>
</dbReference>
<dbReference type="AlphaFoldDB" id="A0A4Q7UX29"/>
<dbReference type="EMBL" id="SHKL01000001">
    <property type="protein sequence ID" value="RZT84669.1"/>
    <property type="molecule type" value="Genomic_DNA"/>
</dbReference>
<name>A0A4Q7UX29_PSEST</name>
<dbReference type="PANTHER" id="PTHR34374:SF1">
    <property type="entry name" value="LARGE RIBOSOMAL RNA SUBUNIT ACCUMULATION PROTEIN YCED HOMOLOG 1, CHLOROPLASTIC"/>
    <property type="match status" value="1"/>
</dbReference>
<dbReference type="RefSeq" id="WP_130289243.1">
    <property type="nucleotide sequence ID" value="NZ_SHKL01000001.1"/>
</dbReference>
<dbReference type="Proteomes" id="UP000291591">
    <property type="component" value="Unassembled WGS sequence"/>
</dbReference>
<proteinExistence type="predicted"/>
<gene>
    <name evidence="1" type="ORF">EV383_1522</name>
</gene>
<accession>A0A4Q7UX29</accession>
<dbReference type="Pfam" id="PF02620">
    <property type="entry name" value="YceD"/>
    <property type="match status" value="1"/>
</dbReference>
<dbReference type="InterPro" id="IPR003772">
    <property type="entry name" value="YceD"/>
</dbReference>
<keyword evidence="2" id="KW-1185">Reference proteome</keyword>
<comment type="caution">
    <text evidence="1">The sequence shown here is derived from an EMBL/GenBank/DDBJ whole genome shotgun (WGS) entry which is preliminary data.</text>
</comment>
<organism evidence="1 2">
    <name type="scientific">Pseudonocardia sediminis</name>
    <dbReference type="NCBI Taxonomy" id="1397368"/>
    <lineage>
        <taxon>Bacteria</taxon>
        <taxon>Bacillati</taxon>
        <taxon>Actinomycetota</taxon>
        <taxon>Actinomycetes</taxon>
        <taxon>Pseudonocardiales</taxon>
        <taxon>Pseudonocardiaceae</taxon>
        <taxon>Pseudonocardia</taxon>
    </lineage>
</organism>
<sequence>MNTHHRSTPRLDENDPWVFSTRELARRPGTQRIVTRTVPAPTGEQAIGIVGVLTVPDGSDVDLDLSLESVTEGVYVSGTVSTELTGECSRCLDPVVLELDEPIGELFAYPDSVTEETTDEDEVPRLVDEQFDLSQTVRDALVTDLPLAPLCRPDCPGLCVGCGEKWVDLAPDHGHETLDPRWAALRERLPSTD</sequence>
<evidence type="ECO:0008006" key="3">
    <source>
        <dbReference type="Google" id="ProtNLM"/>
    </source>
</evidence>
<dbReference type="OrthoDB" id="9790372at2"/>